<organism evidence="1 2">
    <name type="scientific">Polychaeton citri CBS 116435</name>
    <dbReference type="NCBI Taxonomy" id="1314669"/>
    <lineage>
        <taxon>Eukaryota</taxon>
        <taxon>Fungi</taxon>
        <taxon>Dikarya</taxon>
        <taxon>Ascomycota</taxon>
        <taxon>Pezizomycotina</taxon>
        <taxon>Dothideomycetes</taxon>
        <taxon>Dothideomycetidae</taxon>
        <taxon>Capnodiales</taxon>
        <taxon>Capnodiaceae</taxon>
        <taxon>Polychaeton</taxon>
    </lineage>
</organism>
<accession>A0A9P4QHZ0</accession>
<keyword evidence="2" id="KW-1185">Reference proteome</keyword>
<comment type="caution">
    <text evidence="1">The sequence shown here is derived from an EMBL/GenBank/DDBJ whole genome shotgun (WGS) entry which is preliminary data.</text>
</comment>
<proteinExistence type="predicted"/>
<gene>
    <name evidence="1" type="ORF">K431DRAFT_1060</name>
</gene>
<name>A0A9P4QHZ0_9PEZI</name>
<evidence type="ECO:0000313" key="1">
    <source>
        <dbReference type="EMBL" id="KAF2726100.1"/>
    </source>
</evidence>
<protein>
    <submittedName>
        <fullName evidence="1">Uncharacterized protein</fullName>
    </submittedName>
</protein>
<dbReference type="OrthoDB" id="1669814at2759"/>
<dbReference type="AlphaFoldDB" id="A0A9P4QHZ0"/>
<dbReference type="Proteomes" id="UP000799441">
    <property type="component" value="Unassembled WGS sequence"/>
</dbReference>
<sequence length="210" mass="22960">MSQLAVNLGPGAEAYVGFILTGSRKPGRLAICIHAGPSLERVHALMQPRLRTSQGSSSSLICVCIDERWLVKIRGRLTIKLTIADKPSASLLSTPRESNCTSTRAHLQTRSLRLLAAHQALALQSESCSPVVEPFSVSAISLVATSRLRFPPRKREAKHPQETLATECDVRHSKQGDSWIQTTVKRFGRLDGAANFAGRRFFTTPVLSSM</sequence>
<evidence type="ECO:0000313" key="2">
    <source>
        <dbReference type="Proteomes" id="UP000799441"/>
    </source>
</evidence>
<reference evidence="1" key="1">
    <citation type="journal article" date="2020" name="Stud. Mycol.">
        <title>101 Dothideomycetes genomes: a test case for predicting lifestyles and emergence of pathogens.</title>
        <authorList>
            <person name="Haridas S."/>
            <person name="Albert R."/>
            <person name="Binder M."/>
            <person name="Bloem J."/>
            <person name="Labutti K."/>
            <person name="Salamov A."/>
            <person name="Andreopoulos B."/>
            <person name="Baker S."/>
            <person name="Barry K."/>
            <person name="Bills G."/>
            <person name="Bluhm B."/>
            <person name="Cannon C."/>
            <person name="Castanera R."/>
            <person name="Culley D."/>
            <person name="Daum C."/>
            <person name="Ezra D."/>
            <person name="Gonzalez J."/>
            <person name="Henrissat B."/>
            <person name="Kuo A."/>
            <person name="Liang C."/>
            <person name="Lipzen A."/>
            <person name="Lutzoni F."/>
            <person name="Magnuson J."/>
            <person name="Mondo S."/>
            <person name="Nolan M."/>
            <person name="Ohm R."/>
            <person name="Pangilinan J."/>
            <person name="Park H.-J."/>
            <person name="Ramirez L."/>
            <person name="Alfaro M."/>
            <person name="Sun H."/>
            <person name="Tritt A."/>
            <person name="Yoshinaga Y."/>
            <person name="Zwiers L.-H."/>
            <person name="Turgeon B."/>
            <person name="Goodwin S."/>
            <person name="Spatafora J."/>
            <person name="Crous P."/>
            <person name="Grigoriev I."/>
        </authorList>
    </citation>
    <scope>NUCLEOTIDE SEQUENCE</scope>
    <source>
        <strain evidence="1">CBS 116435</strain>
    </source>
</reference>
<dbReference type="EMBL" id="MU003765">
    <property type="protein sequence ID" value="KAF2726100.1"/>
    <property type="molecule type" value="Genomic_DNA"/>
</dbReference>